<sequence length="1373" mass="155429">MFTSIFAYVEHLFTKIKPKKVFFMAIDGVAPRAKMNQQRSRRYVHMQNSDLPGEPLDTITEADESTTFNRFRTAKEAKELVEKALRKGDKLPEEKAFDSNCITPGTPFMARLSLQLQYYINKKISEDSNWRGVQVILSGHEVPGEGEHKIMEYIRLSKAQKEYNPNTRHCLYGLDADLIMLGLLSHDPHFCLLREEVKFGPQAKKKSGRLYLNLEFQPLWDPKAIQIDNGVGSKATADMTPKGPLPFEYSLEHIIDDFILLAAFVGNDFLPHLPDLHIHDNALETLFDKYRQTLPKAGGYLNESGVINVRRLQMVLDALADFEQEAYEKEHSDLNWFKSKQRPKQLDALQEKGIKGGTTDQDVEGVNRLSFVNSFPARDRAFLTRIASELHLELTWDEYDEHDRNLAVLRIPSFPNGDDESSDEEEGRIAIDRILDKYKRMKILEDEGTSEERYDAALKEKMDRWKREYYREKLEIKYDDKEAVEKLAYRYVEGLQWVMHYYYNGVASWDLKNVDKMTFNFTLGAPFKPFEQLMGVLPEASKALIPEAYQSSYNGQDLMYDPSSPILDFYPTNFGTDLNGKKQEWEAIVKIPFIQEERLLQAMSSREHRLTKEERKRNSFGTSLAFTYSATTETVYPSSLPGFFPDIHRCHCITQPFHLPTLDGLHLVKGLLDGVGLGVHAMAGFPSLDTLPHTAQLLHHSVNVFQQDSRNQSVVLFIKNLWDGRTSISIAEQLIGNRIYYNWPFLQEGMVVAVSDSHFRYEYQAFGKTFKVAGSQHSHAGLSTWSRNAEGHESRYSKRFGVIIGDVDILVHIRPLKGLKRLENGASVKDWEDVDKETDIPVQLTVKEVNFEDERFKEQPAPPLTEEYPIGTTVFFLGEHAYGVVAQVHEIVGETLSVTLAYFPGEKAENEQFRDVITSVPPLDYYPSYNVASMLHITGLAVSRITSSLMVILNDGTKVNLGLSLKFQGKGLKVLGYTKMEDRGWEYSAKALELLREYKAAFPELFKKLDNRGDGEKFCIVTSSCTHDTKRLAMMKAGDLFPGPDADQKVKEIKTWLAEKGVKDLEPVPLSTETLEKETIEKIEALADSLSSKRSKDAIKKAKVQGIPRKVVLKPAHVASKLQDQEFKLGDRVIMVQDSGGVPLCYKGVVVGLLDKMIDVVWDHAFIGGTKLGGRFVVNTLPENVTHMFSTTSQPASQTVPVHLVNAYGHRSGSNTPRGGHANGNRTPPINYPQARGRGSPTPRIMTNPNRGRGGMPPANHAIQNGTPATNPNQPAQIQDDQHQPPAVNLFHRVDYSSPYQPYSKEIKVRTIGDEVALEEMVRRMEDEEGGEAVVVVMEEMHINEGRARIRQRAIQLALHPLRMTLNSDSVQI</sequence>
<organism evidence="1 2">
    <name type="scientific">Acaulospora colombiana</name>
    <dbReference type="NCBI Taxonomy" id="27376"/>
    <lineage>
        <taxon>Eukaryota</taxon>
        <taxon>Fungi</taxon>
        <taxon>Fungi incertae sedis</taxon>
        <taxon>Mucoromycota</taxon>
        <taxon>Glomeromycotina</taxon>
        <taxon>Glomeromycetes</taxon>
        <taxon>Diversisporales</taxon>
        <taxon>Acaulosporaceae</taxon>
        <taxon>Acaulospora</taxon>
    </lineage>
</organism>
<reference evidence="1" key="1">
    <citation type="submission" date="2021-06" db="EMBL/GenBank/DDBJ databases">
        <authorList>
            <person name="Kallberg Y."/>
            <person name="Tangrot J."/>
            <person name="Rosling A."/>
        </authorList>
    </citation>
    <scope>NUCLEOTIDE SEQUENCE</scope>
    <source>
        <strain evidence="1">CL356</strain>
    </source>
</reference>
<protein>
    <submittedName>
        <fullName evidence="1">7314_t:CDS:1</fullName>
    </submittedName>
</protein>
<evidence type="ECO:0000313" key="1">
    <source>
        <dbReference type="EMBL" id="CAG8552997.1"/>
    </source>
</evidence>
<dbReference type="Proteomes" id="UP000789525">
    <property type="component" value="Unassembled WGS sequence"/>
</dbReference>
<evidence type="ECO:0000313" key="2">
    <source>
        <dbReference type="Proteomes" id="UP000789525"/>
    </source>
</evidence>
<feature type="non-terminal residue" evidence="1">
    <location>
        <position position="1373"/>
    </location>
</feature>
<gene>
    <name evidence="1" type="ORF">ACOLOM_LOCUS4930</name>
</gene>
<dbReference type="EMBL" id="CAJVPT010008549">
    <property type="protein sequence ID" value="CAG8552997.1"/>
    <property type="molecule type" value="Genomic_DNA"/>
</dbReference>
<proteinExistence type="predicted"/>
<accession>A0ACA9LV44</accession>
<comment type="caution">
    <text evidence="1">The sequence shown here is derived from an EMBL/GenBank/DDBJ whole genome shotgun (WGS) entry which is preliminary data.</text>
</comment>
<keyword evidence="2" id="KW-1185">Reference proteome</keyword>
<name>A0ACA9LV44_9GLOM</name>